<dbReference type="EMBL" id="KN831863">
    <property type="protein sequence ID" value="KIM34736.1"/>
    <property type="molecule type" value="Genomic_DNA"/>
</dbReference>
<dbReference type="HOGENOM" id="CLU_1949077_0_0_1"/>
<evidence type="ECO:0000313" key="1">
    <source>
        <dbReference type="EMBL" id="KIM34736.1"/>
    </source>
</evidence>
<dbReference type="Proteomes" id="UP000053424">
    <property type="component" value="Unassembled WGS sequence"/>
</dbReference>
<dbReference type="AlphaFoldDB" id="A0A0C3BTP9"/>
<organism evidence="1 2">
    <name type="scientific">Hebeloma cylindrosporum</name>
    <dbReference type="NCBI Taxonomy" id="76867"/>
    <lineage>
        <taxon>Eukaryota</taxon>
        <taxon>Fungi</taxon>
        <taxon>Dikarya</taxon>
        <taxon>Basidiomycota</taxon>
        <taxon>Agaricomycotina</taxon>
        <taxon>Agaricomycetes</taxon>
        <taxon>Agaricomycetidae</taxon>
        <taxon>Agaricales</taxon>
        <taxon>Agaricineae</taxon>
        <taxon>Hymenogastraceae</taxon>
        <taxon>Hebeloma</taxon>
    </lineage>
</organism>
<reference evidence="2" key="2">
    <citation type="submission" date="2015-01" db="EMBL/GenBank/DDBJ databases">
        <title>Evolutionary Origins and Diversification of the Mycorrhizal Mutualists.</title>
        <authorList>
            <consortium name="DOE Joint Genome Institute"/>
            <consortium name="Mycorrhizal Genomics Consortium"/>
            <person name="Kohler A."/>
            <person name="Kuo A."/>
            <person name="Nagy L.G."/>
            <person name="Floudas D."/>
            <person name="Copeland A."/>
            <person name="Barry K.W."/>
            <person name="Cichocki N."/>
            <person name="Veneault-Fourrey C."/>
            <person name="LaButti K."/>
            <person name="Lindquist E.A."/>
            <person name="Lipzen A."/>
            <person name="Lundell T."/>
            <person name="Morin E."/>
            <person name="Murat C."/>
            <person name="Riley R."/>
            <person name="Ohm R."/>
            <person name="Sun H."/>
            <person name="Tunlid A."/>
            <person name="Henrissat B."/>
            <person name="Grigoriev I.V."/>
            <person name="Hibbett D.S."/>
            <person name="Martin F."/>
        </authorList>
    </citation>
    <scope>NUCLEOTIDE SEQUENCE [LARGE SCALE GENOMIC DNA]</scope>
    <source>
        <strain evidence="2">h7</strain>
    </source>
</reference>
<evidence type="ECO:0000313" key="2">
    <source>
        <dbReference type="Proteomes" id="UP000053424"/>
    </source>
</evidence>
<accession>A0A0C3BTP9</accession>
<reference evidence="1 2" key="1">
    <citation type="submission" date="2014-04" db="EMBL/GenBank/DDBJ databases">
        <authorList>
            <consortium name="DOE Joint Genome Institute"/>
            <person name="Kuo A."/>
            <person name="Gay G."/>
            <person name="Dore J."/>
            <person name="Kohler A."/>
            <person name="Nagy L.G."/>
            <person name="Floudas D."/>
            <person name="Copeland A."/>
            <person name="Barry K.W."/>
            <person name="Cichocki N."/>
            <person name="Veneault-Fourrey C."/>
            <person name="LaButti K."/>
            <person name="Lindquist E.A."/>
            <person name="Lipzen A."/>
            <person name="Lundell T."/>
            <person name="Morin E."/>
            <person name="Murat C."/>
            <person name="Sun H."/>
            <person name="Tunlid A."/>
            <person name="Henrissat B."/>
            <person name="Grigoriev I.V."/>
            <person name="Hibbett D.S."/>
            <person name="Martin F."/>
            <person name="Nordberg H.P."/>
            <person name="Cantor M.N."/>
            <person name="Hua S.X."/>
        </authorList>
    </citation>
    <scope>NUCLEOTIDE SEQUENCE [LARGE SCALE GENOMIC DNA]</scope>
    <source>
        <strain evidence="2">h7</strain>
    </source>
</reference>
<proteinExistence type="predicted"/>
<sequence>MSLTPTVFTTYLGHVTHLRARTAFVKEGGDPEETTQDCTLYLRKLAEATNIMLPSCTDIGALALDRNIVSTLNQTCILFSTIANAPSPRLQMPPEFAKLAGVTRQIRDLPAVAANTLPVPGNSPSQESP</sequence>
<protein>
    <submittedName>
        <fullName evidence="1">Uncharacterized protein</fullName>
    </submittedName>
</protein>
<name>A0A0C3BTP9_HEBCY</name>
<keyword evidence="2" id="KW-1185">Reference proteome</keyword>
<gene>
    <name evidence="1" type="ORF">M413DRAFT_33063</name>
</gene>